<sequence length="49" mass="5648">MYFYWQRISFPDAKNAIELPFCIENGLLLWCLRSGPGRVTTGVWPSSII</sequence>
<evidence type="ECO:0000313" key="1">
    <source>
        <dbReference type="EMBL" id="OYR22599.1"/>
    </source>
</evidence>
<proteinExistence type="predicted"/>
<name>A0A256G686_9HYPH</name>
<dbReference type="EMBL" id="NNRM01000044">
    <property type="protein sequence ID" value="OYR22599.1"/>
    <property type="molecule type" value="Genomic_DNA"/>
</dbReference>
<keyword evidence="2" id="KW-1185">Reference proteome</keyword>
<organism evidence="1 2">
    <name type="scientific">Brucella pseudogrignonensis</name>
    <dbReference type="NCBI Taxonomy" id="419475"/>
    <lineage>
        <taxon>Bacteria</taxon>
        <taxon>Pseudomonadati</taxon>
        <taxon>Pseudomonadota</taxon>
        <taxon>Alphaproteobacteria</taxon>
        <taxon>Hyphomicrobiales</taxon>
        <taxon>Brucellaceae</taxon>
        <taxon>Brucella/Ochrobactrum group</taxon>
        <taxon>Brucella</taxon>
    </lineage>
</organism>
<accession>A0A256G686</accession>
<gene>
    <name evidence="1" type="ORF">CEV34_4431</name>
</gene>
<protein>
    <submittedName>
        <fullName evidence="1">Uncharacterized protein</fullName>
    </submittedName>
</protein>
<dbReference type="AlphaFoldDB" id="A0A256G686"/>
<reference evidence="1 2" key="1">
    <citation type="submission" date="2017-07" db="EMBL/GenBank/DDBJ databases">
        <title>Phylogenetic study on the rhizospheric bacterium Ochrobactrum sp. A44.</title>
        <authorList>
            <person name="Krzyzanowska D.M."/>
            <person name="Ossowicki A."/>
            <person name="Rajewska M."/>
            <person name="Maciag T."/>
            <person name="Kaczynski Z."/>
            <person name="Czerwicka M."/>
            <person name="Jafra S."/>
        </authorList>
    </citation>
    <scope>NUCLEOTIDE SEQUENCE [LARGE SCALE GENOMIC DNA]</scope>
    <source>
        <strain evidence="1 2">CCUG 30717</strain>
    </source>
</reference>
<dbReference type="Proteomes" id="UP000216188">
    <property type="component" value="Unassembled WGS sequence"/>
</dbReference>
<evidence type="ECO:0000313" key="2">
    <source>
        <dbReference type="Proteomes" id="UP000216188"/>
    </source>
</evidence>
<comment type="caution">
    <text evidence="1">The sequence shown here is derived from an EMBL/GenBank/DDBJ whole genome shotgun (WGS) entry which is preliminary data.</text>
</comment>